<dbReference type="NCBIfam" id="NF002834">
    <property type="entry name" value="PRK03011.1-5"/>
    <property type="match status" value="1"/>
</dbReference>
<keyword evidence="5 9" id="KW-0547">Nucleotide-binding</keyword>
<keyword evidence="3 9" id="KW-0963">Cytoplasm</keyword>
<keyword evidence="4 9" id="KW-0808">Transferase</keyword>
<evidence type="ECO:0000256" key="10">
    <source>
        <dbReference type="RuleBase" id="RU003835"/>
    </source>
</evidence>
<evidence type="ECO:0000256" key="1">
    <source>
        <dbReference type="ARBA" id="ARBA00004496"/>
    </source>
</evidence>
<dbReference type="PIRSF" id="PIRSF036458">
    <property type="entry name" value="Butyrate_kin"/>
    <property type="match status" value="1"/>
</dbReference>
<dbReference type="EMBL" id="QJKH01000004">
    <property type="protein sequence ID" value="PXX80131.1"/>
    <property type="molecule type" value="Genomic_DNA"/>
</dbReference>
<dbReference type="GO" id="GO:0005737">
    <property type="term" value="C:cytoplasm"/>
    <property type="evidence" value="ECO:0007669"/>
    <property type="project" value="UniProtKB-SubCell"/>
</dbReference>
<gene>
    <name evidence="9" type="primary">buk</name>
    <name evidence="11" type="ORF">DES51_104136</name>
</gene>
<keyword evidence="7 9" id="KW-0067">ATP-binding</keyword>
<evidence type="ECO:0000256" key="6">
    <source>
        <dbReference type="ARBA" id="ARBA00022777"/>
    </source>
</evidence>
<dbReference type="NCBIfam" id="TIGR02707">
    <property type="entry name" value="butyr_kinase"/>
    <property type="match status" value="1"/>
</dbReference>
<dbReference type="OrthoDB" id="9771859at2"/>
<comment type="similarity">
    <text evidence="2 9 10">Belongs to the acetokinase family.</text>
</comment>
<name>A0A318KQN0_9FIRM</name>
<dbReference type="PROSITE" id="PS01076">
    <property type="entry name" value="ACETATE_KINASE_2"/>
    <property type="match status" value="1"/>
</dbReference>
<dbReference type="Gene3D" id="3.30.420.40">
    <property type="match status" value="2"/>
</dbReference>
<dbReference type="InterPro" id="IPR011245">
    <property type="entry name" value="Butyrate_kin"/>
</dbReference>
<evidence type="ECO:0000256" key="3">
    <source>
        <dbReference type="ARBA" id="ARBA00022490"/>
    </source>
</evidence>
<dbReference type="PANTHER" id="PTHR21060">
    <property type="entry name" value="ACETATE KINASE"/>
    <property type="match status" value="1"/>
</dbReference>
<comment type="caution">
    <text evidence="11">The sequence shown here is derived from an EMBL/GenBank/DDBJ whole genome shotgun (WGS) entry which is preliminary data.</text>
</comment>
<evidence type="ECO:0000256" key="4">
    <source>
        <dbReference type="ARBA" id="ARBA00022679"/>
    </source>
</evidence>
<dbReference type="Pfam" id="PF00871">
    <property type="entry name" value="Acetate_kinase"/>
    <property type="match status" value="1"/>
</dbReference>
<dbReference type="InterPro" id="IPR000890">
    <property type="entry name" value="Aliphatic_acid_kin_short-chain"/>
</dbReference>
<comment type="subcellular location">
    <subcellularLocation>
        <location evidence="1 9">Cytoplasm</location>
    </subcellularLocation>
</comment>
<dbReference type="GO" id="GO:0005524">
    <property type="term" value="F:ATP binding"/>
    <property type="evidence" value="ECO:0007669"/>
    <property type="project" value="UniProtKB-KW"/>
</dbReference>
<evidence type="ECO:0000256" key="2">
    <source>
        <dbReference type="ARBA" id="ARBA00008748"/>
    </source>
</evidence>
<protein>
    <recommendedName>
        <fullName evidence="9">Probable butyrate kinase</fullName>
        <shortName evidence="9">BK</shortName>
        <ecNumber evidence="9">2.7.2.7</ecNumber>
    </recommendedName>
    <alternativeName>
        <fullName evidence="9">Branched-chain carboxylic acid kinase</fullName>
    </alternativeName>
</protein>
<dbReference type="GO" id="GO:0047761">
    <property type="term" value="F:butyrate kinase activity"/>
    <property type="evidence" value="ECO:0007669"/>
    <property type="project" value="UniProtKB-UniRule"/>
</dbReference>
<dbReference type="SUPFAM" id="SSF53067">
    <property type="entry name" value="Actin-like ATPase domain"/>
    <property type="match status" value="2"/>
</dbReference>
<evidence type="ECO:0000313" key="11">
    <source>
        <dbReference type="EMBL" id="PXX80131.1"/>
    </source>
</evidence>
<dbReference type="InterPro" id="IPR043129">
    <property type="entry name" value="ATPase_NBD"/>
</dbReference>
<dbReference type="GO" id="GO:0006083">
    <property type="term" value="P:acetate metabolic process"/>
    <property type="evidence" value="ECO:0007669"/>
    <property type="project" value="TreeGrafter"/>
</dbReference>
<keyword evidence="6 9" id="KW-0418">Kinase</keyword>
<organism evidence="11 12">
    <name type="scientific">Dielma fastidiosa</name>
    <dbReference type="NCBI Taxonomy" id="1034346"/>
    <lineage>
        <taxon>Bacteria</taxon>
        <taxon>Bacillati</taxon>
        <taxon>Bacillota</taxon>
        <taxon>Erysipelotrichia</taxon>
        <taxon>Erysipelotrichales</taxon>
        <taxon>Erysipelotrichaceae</taxon>
        <taxon>Dielma</taxon>
    </lineage>
</organism>
<proteinExistence type="inferred from homology"/>
<evidence type="ECO:0000256" key="7">
    <source>
        <dbReference type="ARBA" id="ARBA00022840"/>
    </source>
</evidence>
<dbReference type="EC" id="2.7.2.7" evidence="9"/>
<evidence type="ECO:0000256" key="8">
    <source>
        <dbReference type="ARBA" id="ARBA00048596"/>
    </source>
</evidence>
<evidence type="ECO:0000256" key="5">
    <source>
        <dbReference type="ARBA" id="ARBA00022741"/>
    </source>
</evidence>
<comment type="catalytic activity">
    <reaction evidence="8 9">
        <text>butanoate + ATP = butanoyl phosphate + ADP</text>
        <dbReference type="Rhea" id="RHEA:13585"/>
        <dbReference type="ChEBI" id="CHEBI:17968"/>
        <dbReference type="ChEBI" id="CHEBI:30616"/>
        <dbReference type="ChEBI" id="CHEBI:58079"/>
        <dbReference type="ChEBI" id="CHEBI:456216"/>
        <dbReference type="EC" id="2.7.2.7"/>
    </reaction>
</comment>
<dbReference type="PANTHER" id="PTHR21060:SF3">
    <property type="entry name" value="BUTYRATE KINASE 2-RELATED"/>
    <property type="match status" value="1"/>
</dbReference>
<dbReference type="CDD" id="cd24011">
    <property type="entry name" value="ASKHA_NBD_BK"/>
    <property type="match status" value="1"/>
</dbReference>
<evidence type="ECO:0000313" key="12">
    <source>
        <dbReference type="Proteomes" id="UP000247612"/>
    </source>
</evidence>
<dbReference type="InterPro" id="IPR023865">
    <property type="entry name" value="Aliphatic_acid_kinase_CS"/>
</dbReference>
<evidence type="ECO:0000256" key="9">
    <source>
        <dbReference type="HAMAP-Rule" id="MF_00542"/>
    </source>
</evidence>
<dbReference type="HAMAP" id="MF_00542">
    <property type="entry name" value="Butyrate_kinase"/>
    <property type="match status" value="1"/>
</dbReference>
<sequence length="353" mass="39208">MKKIFVINLGSTSTKIAYFENDQCIYKENLIHPAEEIKKYETIWEQFDLRKAALDEFMQTHSIVVSELDAIVSRGGHTEPLSSGTYRITEKMLAQSRSMKYGNHVTDLGLQLAAAYAKEGPVPFTVDTSCTDEFEPLARYSGLKEIERVSRFHALNHKAVARKYASEQNKSYEEMNLVVCHMGGGTSVAAHKHGRMIDGDYGLEGDGPFSTDRACGLPVGALIDLCYSNQYTYKEMKRKVKGLGGLMSYVGETDVKKVEKAAMEGNHECKEALKAMCYQTAKEIAAMASVMNGDVDAILITGGIANSKFLMSEIERRVKFIAPVILYPGEFEMESLGVNTYKALIGINEIKEL</sequence>
<dbReference type="PRINTS" id="PR00471">
    <property type="entry name" value="ACETATEKNASE"/>
</dbReference>
<dbReference type="AlphaFoldDB" id="A0A318KQN0"/>
<reference evidence="11 12" key="1">
    <citation type="submission" date="2018-05" db="EMBL/GenBank/DDBJ databases">
        <title>Genomic Encyclopedia of Type Strains, Phase IV (KMG-IV): sequencing the most valuable type-strain genomes for metagenomic binning, comparative biology and taxonomic classification.</title>
        <authorList>
            <person name="Goeker M."/>
        </authorList>
    </citation>
    <scope>NUCLEOTIDE SEQUENCE [LARGE SCALE GENOMIC DNA]</scope>
    <source>
        <strain evidence="11 12">JC118</strain>
    </source>
</reference>
<dbReference type="GO" id="GO:0008776">
    <property type="term" value="F:acetate kinase activity"/>
    <property type="evidence" value="ECO:0007669"/>
    <property type="project" value="TreeGrafter"/>
</dbReference>
<keyword evidence="12" id="KW-1185">Reference proteome</keyword>
<accession>A0A318KQN0</accession>
<dbReference type="Proteomes" id="UP000247612">
    <property type="component" value="Unassembled WGS sequence"/>
</dbReference>
<dbReference type="STRING" id="1034346.GCA_000313565_01630"/>
<dbReference type="RefSeq" id="WP_022937934.1">
    <property type="nucleotide sequence ID" value="NZ_CABKRQ010000004.1"/>
</dbReference>